<evidence type="ECO:0000313" key="2">
    <source>
        <dbReference type="Proteomes" id="UP000241960"/>
    </source>
</evidence>
<organism evidence="1 2">
    <name type="scientific">Staphylococcus succinus</name>
    <dbReference type="NCBI Taxonomy" id="61015"/>
    <lineage>
        <taxon>Bacteria</taxon>
        <taxon>Bacillati</taxon>
        <taxon>Bacillota</taxon>
        <taxon>Bacilli</taxon>
        <taxon>Bacillales</taxon>
        <taxon>Staphylococcaceae</taxon>
        <taxon>Staphylococcus</taxon>
    </lineage>
</organism>
<reference evidence="1 2" key="1">
    <citation type="journal article" date="2016" name="Front. Microbiol.">
        <title>Comprehensive Phylogenetic Analysis of Bovine Non-aureus Staphylococci Species Based on Whole-Genome Sequencing.</title>
        <authorList>
            <person name="Naushad S."/>
            <person name="Barkema H.W."/>
            <person name="Luby C."/>
            <person name="Condas L.A."/>
            <person name="Nobrega D.B."/>
            <person name="Carson D.A."/>
            <person name="De Buck J."/>
        </authorList>
    </citation>
    <scope>NUCLEOTIDE SEQUENCE [LARGE SCALE GENOMIC DNA]</scope>
    <source>
        <strain evidence="1 2">SNUC 1231</strain>
    </source>
</reference>
<accession>A0A9Q6MUZ0</accession>
<comment type="caution">
    <text evidence="1">The sequence shown here is derived from an EMBL/GenBank/DDBJ whole genome shotgun (WGS) entry which is preliminary data.</text>
</comment>
<dbReference type="EMBL" id="PZFQ01000014">
    <property type="protein sequence ID" value="PTI76064.1"/>
    <property type="molecule type" value="Genomic_DNA"/>
</dbReference>
<proteinExistence type="predicted"/>
<protein>
    <submittedName>
        <fullName evidence="1">Uncharacterized protein</fullName>
    </submittedName>
</protein>
<dbReference type="Proteomes" id="UP000241960">
    <property type="component" value="Unassembled WGS sequence"/>
</dbReference>
<gene>
    <name evidence="1" type="ORF">BU058_05660</name>
</gene>
<name>A0A9Q6MUZ0_9STAP</name>
<sequence length="133" mass="15535">MTQSINEIVQLQLYDLFDDTKFKLSELNQNKSLDINGPDSKLIKRGLDISYLQGQKKAIDAINTILKTYPDTQDFISYYNQYAKNYIQEFESSKTQFQNMIHPQDEFELFLANHYQLLGQKSIINTINTLVNN</sequence>
<evidence type="ECO:0000313" key="1">
    <source>
        <dbReference type="EMBL" id="PTI76064.1"/>
    </source>
</evidence>
<dbReference type="RefSeq" id="WP_073505673.1">
    <property type="nucleotide sequence ID" value="NZ_CP018199.1"/>
</dbReference>
<dbReference type="AlphaFoldDB" id="A0A9Q6MUZ0"/>